<organism evidence="8 9">
    <name type="scientific">Blomia tropicalis</name>
    <name type="common">Mite</name>
    <dbReference type="NCBI Taxonomy" id="40697"/>
    <lineage>
        <taxon>Eukaryota</taxon>
        <taxon>Metazoa</taxon>
        <taxon>Ecdysozoa</taxon>
        <taxon>Arthropoda</taxon>
        <taxon>Chelicerata</taxon>
        <taxon>Arachnida</taxon>
        <taxon>Acari</taxon>
        <taxon>Acariformes</taxon>
        <taxon>Sarcoptiformes</taxon>
        <taxon>Astigmata</taxon>
        <taxon>Glycyphagoidea</taxon>
        <taxon>Echimyopodidae</taxon>
        <taxon>Blomia</taxon>
    </lineage>
</organism>
<proteinExistence type="inferred from homology"/>
<reference evidence="8" key="1">
    <citation type="submission" date="2022-12" db="EMBL/GenBank/DDBJ databases">
        <title>Genome assemblies of Blomia tropicalis.</title>
        <authorList>
            <person name="Cui Y."/>
        </authorList>
    </citation>
    <scope>NUCLEOTIDE SEQUENCE</scope>
    <source>
        <tissue evidence="8">Adult mites</tissue>
    </source>
</reference>
<dbReference type="InterPro" id="IPR013929">
    <property type="entry name" value="RPAP1_C"/>
</dbReference>
<keyword evidence="4" id="KW-0539">Nucleus</keyword>
<dbReference type="Pfam" id="PF25766">
    <property type="entry name" value="TPR_RPAP1"/>
    <property type="match status" value="1"/>
</dbReference>
<evidence type="ECO:0000256" key="2">
    <source>
        <dbReference type="ARBA" id="ARBA00009953"/>
    </source>
</evidence>
<dbReference type="Pfam" id="PF08621">
    <property type="entry name" value="RPAP1_N"/>
    <property type="match status" value="1"/>
</dbReference>
<dbReference type="PANTHER" id="PTHR21483">
    <property type="entry name" value="RNA POLYMERASE II-ASSOCIATED PROTEIN 1"/>
    <property type="match status" value="1"/>
</dbReference>
<evidence type="ECO:0000256" key="1">
    <source>
        <dbReference type="ARBA" id="ARBA00004123"/>
    </source>
</evidence>
<evidence type="ECO:0000313" key="8">
    <source>
        <dbReference type="EMBL" id="KAJ6222357.1"/>
    </source>
</evidence>
<dbReference type="InterPro" id="IPR057989">
    <property type="entry name" value="TPR_RPAP1/MINIYO-like"/>
</dbReference>
<dbReference type="InterPro" id="IPR039913">
    <property type="entry name" value="RPAP1/Rba50"/>
</dbReference>
<evidence type="ECO:0000313" key="9">
    <source>
        <dbReference type="Proteomes" id="UP001142055"/>
    </source>
</evidence>
<dbReference type="EMBL" id="JAPWDV010000001">
    <property type="protein sequence ID" value="KAJ6222357.1"/>
    <property type="molecule type" value="Genomic_DNA"/>
</dbReference>
<dbReference type="AlphaFoldDB" id="A0A9Q0MD92"/>
<feature type="domain" description="RPAP1/MINIYO-like TPR repeats" evidence="7">
    <location>
        <begin position="961"/>
        <end position="1167"/>
    </location>
</feature>
<comment type="similarity">
    <text evidence="2">Belongs to the RPAP1 family.</text>
</comment>
<dbReference type="Pfam" id="PF08620">
    <property type="entry name" value="RPAP1_C"/>
    <property type="match status" value="1"/>
</dbReference>
<gene>
    <name evidence="8" type="ORF">RDWZM_000902</name>
</gene>
<dbReference type="GO" id="GO:0006366">
    <property type="term" value="P:transcription by RNA polymerase II"/>
    <property type="evidence" value="ECO:0007669"/>
    <property type="project" value="InterPro"/>
</dbReference>
<sequence length="1222" mass="142136">MLPKRPNREDSEYDLLLQQEEFLKQKGIKCKPNSLKTDSNHMSPKPENVSKQTINDIVNLNIKIVERDITNDPQYSMMIYINKNRTDSSNEAGFPIAPKFSTINEKPKRGLSLFAQQQLKNKNVCQDSSKIVERDLILDQPSIVSGIGLGSNSWKQDMEEIKIQNNARIKNMNKEEIELAREEIMKKLNPKTVAFLRSKSFRYRSDVISQPEDNLECNFLNNQPKSIDDLSITNDKLAISIEDVKMNKYPNMNVIEKDKLDWLGDIPKNNTANQNEKLSVDSFSARFNFDGDLVDFNHCDQIDVHEGLHHHGEEPDRPGYTVNELFMYLQSSYPAQKQIGLKVFEKIIDKAYQGLYDECFNANLIEYLLKDTPLVLVVRSCCDDSAETVWKSSISTMKAIVCNTIYDEMFLDRGFLILEDFLDLGFKIELNLKPIIDKEVEIDEQVPDQQYLMYDLISCLLNRTSILQRFAYLIQSNLLNEDDLVIIANILDILIRMGRHSKEAAEMILSSNELMNALLTHVIKKNIPLNQCHLIHSKSFKLIRVCISSISKSFIMGQTLTSSLNRLFNWFNDNSFIDSLNMSMGFNPEDVAQEKARILLLICIESLRTWLQLLSLIKYNLRHRFFDQLKGNFSQMFSSLSRILTFCKGLIPMDCHSDLRISSFDFQFASCIFALIKMYHEICQDSNEFIRIYSFDLYDVAMRWFTLIQNENIVPNFDTSICILVLTEFILEHLSDYIDGKFFNITFDKLFAQNDNFNRRLFSLCLNNSNTAYLRLEPSGTVRDSSNHPSFGSIYFKRSRSVPLFNNDSPICLLYSLIRIGTAYQHSNTINLEALHNRLCEYISRVTKNIGNVNFKANVFDSIEINIISEACHLIYTTVERDHPISDNISQTVLLFALFANKLKLNRVKSLLIEKIIFDHRMYPSLTSGSMKEKFNSIKQVYQKYSNISDNYWLFDPLLKQNSNSNDNINSQDLLSCLTFIDFIYRTFPVYFKQIGINNDIFFLMLMSVFLIDDTYFFDNDIRQLLEESLRRLLQSTDGITCSINQTIPKYGKCADFFNKVVIQFGNCSYGDPLFCNYLLVFFQQKCSPYFRNHFLSEHSFLLQYFPKTFNQLIVPIESLLFPLENDLQTLEIYLKTLLCELIQPEHSPILYCQMVHHLNHGLFREKTPSKQEHSGTDVFDKINFEKLISSVEKSQNQRLKKHIRSYSHFDEEYEYGIVLKD</sequence>
<comment type="subcellular location">
    <subcellularLocation>
        <location evidence="1">Nucleus</location>
    </subcellularLocation>
</comment>
<keyword evidence="9" id="KW-1185">Reference proteome</keyword>
<evidence type="ECO:0000259" key="5">
    <source>
        <dbReference type="Pfam" id="PF08620"/>
    </source>
</evidence>
<accession>A0A9Q0MD92</accession>
<name>A0A9Q0MD92_BLOTA</name>
<protein>
    <submittedName>
        <fullName evidence="8">Uncharacterized protein</fullName>
    </submittedName>
</protein>
<feature type="domain" description="RPAP1 N-terminal" evidence="6">
    <location>
        <begin position="160"/>
        <end position="199"/>
    </location>
</feature>
<keyword evidence="3" id="KW-0804">Transcription</keyword>
<evidence type="ECO:0000259" key="7">
    <source>
        <dbReference type="Pfam" id="PF25766"/>
    </source>
</evidence>
<feature type="domain" description="RPAP1 C-terminal" evidence="5">
    <location>
        <begin position="285"/>
        <end position="351"/>
    </location>
</feature>
<comment type="caution">
    <text evidence="8">The sequence shown here is derived from an EMBL/GenBank/DDBJ whole genome shotgun (WGS) entry which is preliminary data.</text>
</comment>
<dbReference type="Proteomes" id="UP001142055">
    <property type="component" value="Chromosome 1"/>
</dbReference>
<dbReference type="OMA" id="ITHSHEE"/>
<dbReference type="PANTHER" id="PTHR21483:SF18">
    <property type="entry name" value="RNA POLYMERASE II-ASSOCIATED PROTEIN 1"/>
    <property type="match status" value="1"/>
</dbReference>
<evidence type="ECO:0000259" key="6">
    <source>
        <dbReference type="Pfam" id="PF08621"/>
    </source>
</evidence>
<dbReference type="InterPro" id="IPR013930">
    <property type="entry name" value="RPAP1_N"/>
</dbReference>
<evidence type="ECO:0000256" key="4">
    <source>
        <dbReference type="ARBA" id="ARBA00023242"/>
    </source>
</evidence>
<evidence type="ECO:0000256" key="3">
    <source>
        <dbReference type="ARBA" id="ARBA00023163"/>
    </source>
</evidence>